<evidence type="ECO:0000313" key="2">
    <source>
        <dbReference type="Proteomes" id="UP000814128"/>
    </source>
</evidence>
<reference evidence="1" key="2">
    <citation type="journal article" date="2022" name="New Phytol.">
        <title>Evolutionary transition to the ectomycorrhizal habit in the genomes of a hyperdiverse lineage of mushroom-forming fungi.</title>
        <authorList>
            <person name="Looney B."/>
            <person name="Miyauchi S."/>
            <person name="Morin E."/>
            <person name="Drula E."/>
            <person name="Courty P.E."/>
            <person name="Kohler A."/>
            <person name="Kuo A."/>
            <person name="LaButti K."/>
            <person name="Pangilinan J."/>
            <person name="Lipzen A."/>
            <person name="Riley R."/>
            <person name="Andreopoulos W."/>
            <person name="He G."/>
            <person name="Johnson J."/>
            <person name="Nolan M."/>
            <person name="Tritt A."/>
            <person name="Barry K.W."/>
            <person name="Grigoriev I.V."/>
            <person name="Nagy L.G."/>
            <person name="Hibbett D."/>
            <person name="Henrissat B."/>
            <person name="Matheny P.B."/>
            <person name="Labbe J."/>
            <person name="Martin F.M."/>
        </authorList>
    </citation>
    <scope>NUCLEOTIDE SEQUENCE</scope>
    <source>
        <strain evidence="1">EC-137</strain>
    </source>
</reference>
<feature type="non-terminal residue" evidence="1">
    <location>
        <position position="383"/>
    </location>
</feature>
<reference evidence="1" key="1">
    <citation type="submission" date="2021-02" db="EMBL/GenBank/DDBJ databases">
        <authorList>
            <consortium name="DOE Joint Genome Institute"/>
            <person name="Ahrendt S."/>
            <person name="Looney B.P."/>
            <person name="Miyauchi S."/>
            <person name="Morin E."/>
            <person name="Drula E."/>
            <person name="Courty P.E."/>
            <person name="Chicoki N."/>
            <person name="Fauchery L."/>
            <person name="Kohler A."/>
            <person name="Kuo A."/>
            <person name="Labutti K."/>
            <person name="Pangilinan J."/>
            <person name="Lipzen A."/>
            <person name="Riley R."/>
            <person name="Andreopoulos W."/>
            <person name="He G."/>
            <person name="Johnson J."/>
            <person name="Barry K.W."/>
            <person name="Grigoriev I.V."/>
            <person name="Nagy L."/>
            <person name="Hibbett D."/>
            <person name="Henrissat B."/>
            <person name="Matheny P.B."/>
            <person name="Labbe J."/>
            <person name="Martin F."/>
        </authorList>
    </citation>
    <scope>NUCLEOTIDE SEQUENCE</scope>
    <source>
        <strain evidence="1">EC-137</strain>
    </source>
</reference>
<evidence type="ECO:0000313" key="1">
    <source>
        <dbReference type="EMBL" id="KAI0036889.1"/>
    </source>
</evidence>
<dbReference type="Proteomes" id="UP000814128">
    <property type="component" value="Unassembled WGS sequence"/>
</dbReference>
<dbReference type="EMBL" id="MU273467">
    <property type="protein sequence ID" value="KAI0036889.1"/>
    <property type="molecule type" value="Genomic_DNA"/>
</dbReference>
<gene>
    <name evidence="1" type="ORF">K488DRAFT_26215</name>
</gene>
<accession>A0ACB8QYF2</accession>
<keyword evidence="2" id="KW-1185">Reference proteome</keyword>
<proteinExistence type="predicted"/>
<name>A0ACB8QYF2_9AGAM</name>
<feature type="non-terminal residue" evidence="1">
    <location>
        <position position="1"/>
    </location>
</feature>
<comment type="caution">
    <text evidence="1">The sequence shown here is derived from an EMBL/GenBank/DDBJ whole genome shotgun (WGS) entry which is preliminary data.</text>
</comment>
<organism evidence="1 2">
    <name type="scientific">Vararia minispora EC-137</name>
    <dbReference type="NCBI Taxonomy" id="1314806"/>
    <lineage>
        <taxon>Eukaryota</taxon>
        <taxon>Fungi</taxon>
        <taxon>Dikarya</taxon>
        <taxon>Basidiomycota</taxon>
        <taxon>Agaricomycotina</taxon>
        <taxon>Agaricomycetes</taxon>
        <taxon>Russulales</taxon>
        <taxon>Lachnocladiaceae</taxon>
        <taxon>Vararia</taxon>
    </lineage>
</organism>
<protein>
    <submittedName>
        <fullName evidence="1">Metallo-dependent phosphatase-like protein</fullName>
    </submittedName>
</protein>
<sequence length="383" mass="42811">RPILFLQVAWVLFVLRNELEVFYRSASCVWPDRALDSLFVRPYCPSAQNSDPAHVLIVADPQMLDEDSYPGRGPWLMMVTQFIVDMFLRKAWHVAMAKQPDAVVFLGDMLDNGRAKREHKAYLAYVQKFKKMFPASRGLPVFYLPGNHDVWLGGSDELSKLARARYQTYFGPLNHQALIGNHTLAFIDAPGLVEEYKTHTQASTVPTVEHWVPQSIRELRKVVDMSIPDGARPWPLVLFSHIPLARPDGTDCGPLREKGTLRAGRGLGYENTLSDATSKMLLDTFRPSVIFSGDDHDYCDVTHSVAASDDRTSPQTTVHEISVKSLSMAMGIRRPGFELLSLATPRTPWSPSFAHAPCVLPDQIGVYVWSYAPLAAATLSALF</sequence>